<dbReference type="EMBL" id="JASDAP010000025">
    <property type="protein sequence ID" value="KAK1880642.1"/>
    <property type="molecule type" value="Genomic_DNA"/>
</dbReference>
<dbReference type="Proteomes" id="UP001228049">
    <property type="component" value="Unassembled WGS sequence"/>
</dbReference>
<protein>
    <submittedName>
        <fullName evidence="1">rRNA methyltransferase 2 mitochondrial</fullName>
    </submittedName>
</protein>
<organism evidence="1 2">
    <name type="scientific">Dissostichus eleginoides</name>
    <name type="common">Patagonian toothfish</name>
    <name type="synonym">Dissostichus amissus</name>
    <dbReference type="NCBI Taxonomy" id="100907"/>
    <lineage>
        <taxon>Eukaryota</taxon>
        <taxon>Metazoa</taxon>
        <taxon>Chordata</taxon>
        <taxon>Craniata</taxon>
        <taxon>Vertebrata</taxon>
        <taxon>Euteleostomi</taxon>
        <taxon>Actinopterygii</taxon>
        <taxon>Neopterygii</taxon>
        <taxon>Teleostei</taxon>
        <taxon>Neoteleostei</taxon>
        <taxon>Acanthomorphata</taxon>
        <taxon>Eupercaria</taxon>
        <taxon>Perciformes</taxon>
        <taxon>Notothenioidei</taxon>
        <taxon>Nototheniidae</taxon>
        <taxon>Dissostichus</taxon>
    </lineage>
</organism>
<keyword evidence="2" id="KW-1185">Reference proteome</keyword>
<keyword evidence="1" id="KW-0808">Transferase</keyword>
<dbReference type="GO" id="GO:0008168">
    <property type="term" value="F:methyltransferase activity"/>
    <property type="evidence" value="ECO:0007669"/>
    <property type="project" value="UniProtKB-KW"/>
</dbReference>
<accession>A0AAD9EX24</accession>
<dbReference type="AlphaFoldDB" id="A0AAD9EX24"/>
<proteinExistence type="predicted"/>
<dbReference type="GO" id="GO:0032259">
    <property type="term" value="P:methylation"/>
    <property type="evidence" value="ECO:0007669"/>
    <property type="project" value="UniProtKB-KW"/>
</dbReference>
<comment type="caution">
    <text evidence="1">The sequence shown here is derived from an EMBL/GenBank/DDBJ whole genome shotgun (WGS) entry which is preliminary data.</text>
</comment>
<feature type="non-terminal residue" evidence="1">
    <location>
        <position position="55"/>
    </location>
</feature>
<sequence>AVLEGCQLKRAMTICGGVYVIRVRVAVNRGNRSVWWSSDRKSVLTPRGHRLGAEW</sequence>
<reference evidence="1" key="1">
    <citation type="submission" date="2023-04" db="EMBL/GenBank/DDBJ databases">
        <title>Chromosome-level genome of Chaenocephalus aceratus.</title>
        <authorList>
            <person name="Park H."/>
        </authorList>
    </citation>
    <scope>NUCLEOTIDE SEQUENCE</scope>
    <source>
        <strain evidence="1">DE</strain>
        <tissue evidence="1">Muscle</tissue>
    </source>
</reference>
<evidence type="ECO:0000313" key="1">
    <source>
        <dbReference type="EMBL" id="KAK1880642.1"/>
    </source>
</evidence>
<keyword evidence="1" id="KW-0489">Methyltransferase</keyword>
<evidence type="ECO:0000313" key="2">
    <source>
        <dbReference type="Proteomes" id="UP001228049"/>
    </source>
</evidence>
<feature type="non-terminal residue" evidence="1">
    <location>
        <position position="1"/>
    </location>
</feature>
<name>A0AAD9EX24_DISEL</name>
<gene>
    <name evidence="1" type="ORF">KUDE01_026166</name>
</gene>